<dbReference type="PROSITE" id="PS50011">
    <property type="entry name" value="PROTEIN_KINASE_DOM"/>
    <property type="match status" value="1"/>
</dbReference>
<evidence type="ECO:0000259" key="1">
    <source>
        <dbReference type="PROSITE" id="PS50011"/>
    </source>
</evidence>
<protein>
    <recommendedName>
        <fullName evidence="1">Protein kinase domain-containing protein</fullName>
    </recommendedName>
</protein>
<dbReference type="SUPFAM" id="SSF56112">
    <property type="entry name" value="Protein kinase-like (PK-like)"/>
    <property type="match status" value="1"/>
</dbReference>
<proteinExistence type="predicted"/>
<dbReference type="AlphaFoldDB" id="A0A0P4VX16"/>
<sequence length="172" mass="19889">MFGPDFSKGIPEVTRQHLPISKRIIHNNSKWSRITFIDIVTESKLPIIDIGRASCSWRIIVAEKWVERMSEQRRKQTGATRKTRKRTRTRAQIQIQSKSRWMAPEMLGEGRVLPSGDVYSFGCLVGHMLEDSEHHLLRMPLRKLSDACSVQVTVPHRLICVVQYTTLFLTFT</sequence>
<dbReference type="GO" id="GO:0005524">
    <property type="term" value="F:ATP binding"/>
    <property type="evidence" value="ECO:0007669"/>
    <property type="project" value="InterPro"/>
</dbReference>
<feature type="domain" description="Protein kinase" evidence="1">
    <location>
        <begin position="1"/>
        <end position="172"/>
    </location>
</feature>
<dbReference type="EMBL" id="GDRN01125433">
    <property type="protein sequence ID" value="JAI56689.1"/>
    <property type="molecule type" value="Transcribed_RNA"/>
</dbReference>
<reference evidence="2" key="1">
    <citation type="submission" date="2015-09" db="EMBL/GenBank/DDBJ databases">
        <title>Scylla olivacea transcriptome.</title>
        <authorList>
            <person name="Ikhwanuddin M."/>
        </authorList>
    </citation>
    <scope>NUCLEOTIDE SEQUENCE</scope>
</reference>
<dbReference type="Pfam" id="PF07714">
    <property type="entry name" value="PK_Tyr_Ser-Thr"/>
    <property type="match status" value="1"/>
</dbReference>
<evidence type="ECO:0000313" key="2">
    <source>
        <dbReference type="EMBL" id="JAI56689.1"/>
    </source>
</evidence>
<dbReference type="GO" id="GO:0004672">
    <property type="term" value="F:protein kinase activity"/>
    <property type="evidence" value="ECO:0007669"/>
    <property type="project" value="InterPro"/>
</dbReference>
<dbReference type="InterPro" id="IPR001245">
    <property type="entry name" value="Ser-Thr/Tyr_kinase_cat_dom"/>
</dbReference>
<dbReference type="InterPro" id="IPR011009">
    <property type="entry name" value="Kinase-like_dom_sf"/>
</dbReference>
<dbReference type="InterPro" id="IPR000719">
    <property type="entry name" value="Prot_kinase_dom"/>
</dbReference>
<dbReference type="Gene3D" id="1.10.510.10">
    <property type="entry name" value="Transferase(Phosphotransferase) domain 1"/>
    <property type="match status" value="1"/>
</dbReference>
<organism evidence="2">
    <name type="scientific">Scylla olivacea</name>
    <name type="common">Orange mud crab</name>
    <name type="synonym">Cancer olivacea</name>
    <dbReference type="NCBI Taxonomy" id="85551"/>
    <lineage>
        <taxon>Eukaryota</taxon>
        <taxon>Metazoa</taxon>
        <taxon>Ecdysozoa</taxon>
        <taxon>Arthropoda</taxon>
        <taxon>Crustacea</taxon>
        <taxon>Multicrustacea</taxon>
        <taxon>Malacostraca</taxon>
        <taxon>Eumalacostraca</taxon>
        <taxon>Eucarida</taxon>
        <taxon>Decapoda</taxon>
        <taxon>Pleocyemata</taxon>
        <taxon>Brachyura</taxon>
        <taxon>Eubrachyura</taxon>
        <taxon>Portunoidea</taxon>
        <taxon>Portunidae</taxon>
        <taxon>Portuninae</taxon>
        <taxon>Scylla</taxon>
    </lineage>
</organism>
<name>A0A0P4VX16_SCYOL</name>
<accession>A0A0P4VX16</accession>